<sequence length="467" mass="49824">MKTVRIGAGLGFYGDAWEPIAASIERGDVQFIASDHLAELTLAILQKDRQRDPALGYARDVVPLLLRLWPLMQRHGVRFVCNAGGLNPRGAAQAVLAAFAAKGLKARIAVVTGDDVLPRLADTSGAGGEFAHLFTGASVDAVRERLVFANAYLGADPIVQALDEGAQIVITGRVADAALFLGPIAHAHGWSVEGALEGAELDRLAQGLAVGHLLECSGQGSGGNFGAQGHWQSIPDLAHIGYPIAEVGADGSAIITKAPGTGGRINFDTVRQQLLYEVHDPHAYHSPDVVLDMGGIRLDDLGQDRVRLTGARGRAPGDRLKVVAGFRDGYKAEVTWGFSWPDAWDKSQQAQATIRTLLKERRVPHEELYVEYPGLNSAHGPLAPLPAVDALNQLNELWTRLVLRTNEKAAAEGFGRLFPWMGLSGPAYTCGFTGLHNVSELLGIWPTLVARGEVEAGVQIELLGEAP</sequence>
<keyword evidence="3" id="KW-1185">Reference proteome</keyword>
<reference evidence="3" key="1">
    <citation type="submission" date="2014-02" db="EMBL/GenBank/DDBJ databases">
        <authorList>
            <person name="Gan H."/>
        </authorList>
    </citation>
    <scope>NUCLEOTIDE SEQUENCE [LARGE SCALE GENOMIC DNA]</scope>
    <source>
        <strain evidence="3">S1</strain>
    </source>
</reference>
<dbReference type="AlphaFoldDB" id="A0A1L1PHP0"/>
<evidence type="ECO:0000313" key="2">
    <source>
        <dbReference type="EMBL" id="CDN89522.1"/>
    </source>
</evidence>
<reference evidence="3" key="2">
    <citation type="submission" date="2014-11" db="EMBL/GenBank/DDBJ databases">
        <title>Draft genome sequence of Hydrogenophaga intermedia S1.</title>
        <authorList>
            <person name="Gan H.M."/>
            <person name="Chew T.H."/>
            <person name="Stolz A."/>
        </authorList>
    </citation>
    <scope>NUCLEOTIDE SEQUENCE [LARGE SCALE GENOMIC DNA]</scope>
    <source>
        <strain evidence="3">S1</strain>
    </source>
</reference>
<protein>
    <submittedName>
        <fullName evidence="2">NAD-dependent aldehyde dehydrogenase</fullName>
    </submittedName>
</protein>
<dbReference type="RefSeq" id="WP_035623329.1">
    <property type="nucleotide sequence ID" value="NZ_CCAE010000045.1"/>
</dbReference>
<dbReference type="PANTHER" id="PTHR47708">
    <property type="match status" value="1"/>
</dbReference>
<dbReference type="Proteomes" id="UP000028878">
    <property type="component" value="Unassembled WGS sequence"/>
</dbReference>
<organism evidence="2 3">
    <name type="scientific">Hydrogenophaga intermedia</name>
    <dbReference type="NCBI Taxonomy" id="65786"/>
    <lineage>
        <taxon>Bacteria</taxon>
        <taxon>Pseudomonadati</taxon>
        <taxon>Pseudomonadota</taxon>
        <taxon>Betaproteobacteria</taxon>
        <taxon>Burkholderiales</taxon>
        <taxon>Comamonadaceae</taxon>
        <taxon>Hydrogenophaga</taxon>
    </lineage>
</organism>
<dbReference type="InterPro" id="IPR010839">
    <property type="entry name" value="AtuA_N"/>
</dbReference>
<proteinExistence type="predicted"/>
<dbReference type="Pfam" id="PF07287">
    <property type="entry name" value="AtuA"/>
    <property type="match status" value="1"/>
</dbReference>
<dbReference type="PANTHER" id="PTHR47708:SF2">
    <property type="entry name" value="SI:CH73-132F6.5"/>
    <property type="match status" value="1"/>
</dbReference>
<evidence type="ECO:0000313" key="3">
    <source>
        <dbReference type="Proteomes" id="UP000028878"/>
    </source>
</evidence>
<evidence type="ECO:0000259" key="1">
    <source>
        <dbReference type="Pfam" id="PF07287"/>
    </source>
</evidence>
<dbReference type="EMBL" id="CCAE010000045">
    <property type="protein sequence ID" value="CDN89522.1"/>
    <property type="molecule type" value="Genomic_DNA"/>
</dbReference>
<accession>A0A1L1PHP0</accession>
<name>A0A1L1PHP0_HYDIT</name>
<feature type="domain" description="Acyclic terpene utilisation N-terminal" evidence="1">
    <location>
        <begin position="4"/>
        <end position="459"/>
    </location>
</feature>
<gene>
    <name evidence="2" type="ORF">BN948_03961</name>
</gene>